<evidence type="ECO:0000313" key="8">
    <source>
        <dbReference type="Proteomes" id="UP000246145"/>
    </source>
</evidence>
<dbReference type="Gene3D" id="1.10.10.10">
    <property type="entry name" value="Winged helix-like DNA-binding domain superfamily/Winged helix DNA-binding domain"/>
    <property type="match status" value="1"/>
</dbReference>
<accession>A0A2U1CL95</accession>
<proteinExistence type="inferred from homology"/>
<dbReference type="Pfam" id="PF00126">
    <property type="entry name" value="HTH_1"/>
    <property type="match status" value="1"/>
</dbReference>
<dbReference type="Pfam" id="PF03466">
    <property type="entry name" value="LysR_substrate"/>
    <property type="match status" value="1"/>
</dbReference>
<dbReference type="GO" id="GO:0003700">
    <property type="term" value="F:DNA-binding transcription factor activity"/>
    <property type="evidence" value="ECO:0007669"/>
    <property type="project" value="InterPro"/>
</dbReference>
<evidence type="ECO:0000313" key="7">
    <source>
        <dbReference type="EMBL" id="PVY61765.1"/>
    </source>
</evidence>
<dbReference type="OrthoDB" id="8583877at2"/>
<dbReference type="PROSITE" id="PS50931">
    <property type="entry name" value="HTH_LYSR"/>
    <property type="match status" value="1"/>
</dbReference>
<dbReference type="PRINTS" id="PR00039">
    <property type="entry name" value="HTHLYSR"/>
</dbReference>
<dbReference type="RefSeq" id="WP_017522692.1">
    <property type="nucleotide sequence ID" value="NZ_JACCEX010000003.1"/>
</dbReference>
<dbReference type="STRING" id="1231391.GCA_000308195_00314"/>
<dbReference type="Gene3D" id="3.40.190.10">
    <property type="entry name" value="Periplasmic binding protein-like II"/>
    <property type="match status" value="2"/>
</dbReference>
<evidence type="ECO:0000256" key="3">
    <source>
        <dbReference type="ARBA" id="ARBA00023125"/>
    </source>
</evidence>
<dbReference type="EMBL" id="QEKO01000003">
    <property type="protein sequence ID" value="PVY61765.1"/>
    <property type="molecule type" value="Genomic_DNA"/>
</dbReference>
<evidence type="ECO:0000256" key="4">
    <source>
        <dbReference type="ARBA" id="ARBA00023163"/>
    </source>
</evidence>
<sequence length="332" mass="37001">MKTDLNLLRVLLAVHETGSVTGAAGRLGISQPAASAALGRLRKALDDPLFVRRGPRMHATPLAQGILGKTREVIDVIDRDILTPPTFDPATCKGELSICLSEIGEVVLLPALYRLLRERAPGLALKTLSLGPDDLDQAMYEGRIDMAMGYFPDLTGADIYQQRLFSHVLACMVRDTHPIRGPRMSLEQFRRAEHLLVRDGSRTMEMYEQYILSQGIKRRIGVQMSHYMSVPGLIEDSDLVVVLPRTIAERFARGGRLRVLAPPAGIPRYDLKQYWHRRFHNDPRLRWLRGVVFELFDGYLAEPEHDALLTGRGPASGGPGKRRGGRKAPSRG</sequence>
<dbReference type="PANTHER" id="PTHR30118:SF15">
    <property type="entry name" value="TRANSCRIPTIONAL REGULATORY PROTEIN"/>
    <property type="match status" value="1"/>
</dbReference>
<dbReference type="InterPro" id="IPR050389">
    <property type="entry name" value="LysR-type_TF"/>
</dbReference>
<reference evidence="7 8" key="1">
    <citation type="submission" date="2018-04" db="EMBL/GenBank/DDBJ databases">
        <title>Genomic Encyclopedia of Type Strains, Phase IV (KMG-IV): sequencing the most valuable type-strain genomes for metagenomic binning, comparative biology and taxonomic classification.</title>
        <authorList>
            <person name="Goeker M."/>
        </authorList>
    </citation>
    <scope>NUCLEOTIDE SEQUENCE [LARGE SCALE GENOMIC DNA]</scope>
    <source>
        <strain evidence="7 8">DSM 10065</strain>
    </source>
</reference>
<dbReference type="CDD" id="cd08459">
    <property type="entry name" value="PBP2_DntR_NahR_LinR_like"/>
    <property type="match status" value="1"/>
</dbReference>
<keyword evidence="3" id="KW-0238">DNA-binding</keyword>
<organism evidence="7 8">
    <name type="scientific">Pusillimonas noertemannii</name>
    <dbReference type="NCBI Taxonomy" id="305977"/>
    <lineage>
        <taxon>Bacteria</taxon>
        <taxon>Pseudomonadati</taxon>
        <taxon>Pseudomonadota</taxon>
        <taxon>Betaproteobacteria</taxon>
        <taxon>Burkholderiales</taxon>
        <taxon>Alcaligenaceae</taxon>
        <taxon>Pusillimonas</taxon>
    </lineage>
</organism>
<dbReference type="GO" id="GO:0003677">
    <property type="term" value="F:DNA binding"/>
    <property type="evidence" value="ECO:0007669"/>
    <property type="project" value="UniProtKB-KW"/>
</dbReference>
<dbReference type="PANTHER" id="PTHR30118">
    <property type="entry name" value="HTH-TYPE TRANSCRIPTIONAL REGULATOR LEUO-RELATED"/>
    <property type="match status" value="1"/>
</dbReference>
<evidence type="ECO:0000256" key="2">
    <source>
        <dbReference type="ARBA" id="ARBA00023015"/>
    </source>
</evidence>
<comment type="similarity">
    <text evidence="1">Belongs to the LysR transcriptional regulatory family.</text>
</comment>
<protein>
    <submittedName>
        <fullName evidence="7">LysR family transcriptional regulator</fullName>
    </submittedName>
</protein>
<name>A0A2U1CL95_9BURK</name>
<evidence type="ECO:0000256" key="5">
    <source>
        <dbReference type="SAM" id="MobiDB-lite"/>
    </source>
</evidence>
<keyword evidence="8" id="KW-1185">Reference proteome</keyword>
<feature type="compositionally biased region" description="Basic residues" evidence="5">
    <location>
        <begin position="320"/>
        <end position="332"/>
    </location>
</feature>
<dbReference type="AlphaFoldDB" id="A0A2U1CL95"/>
<dbReference type="InterPro" id="IPR036390">
    <property type="entry name" value="WH_DNA-bd_sf"/>
</dbReference>
<dbReference type="InterPro" id="IPR000847">
    <property type="entry name" value="LysR_HTH_N"/>
</dbReference>
<dbReference type="InterPro" id="IPR036388">
    <property type="entry name" value="WH-like_DNA-bd_sf"/>
</dbReference>
<dbReference type="Proteomes" id="UP000246145">
    <property type="component" value="Unassembled WGS sequence"/>
</dbReference>
<feature type="domain" description="HTH lysR-type" evidence="6">
    <location>
        <begin position="3"/>
        <end position="60"/>
    </location>
</feature>
<dbReference type="SUPFAM" id="SSF46785">
    <property type="entry name" value="Winged helix' DNA-binding domain"/>
    <property type="match status" value="1"/>
</dbReference>
<evidence type="ECO:0000259" key="6">
    <source>
        <dbReference type="PROSITE" id="PS50931"/>
    </source>
</evidence>
<dbReference type="SUPFAM" id="SSF53850">
    <property type="entry name" value="Periplasmic binding protein-like II"/>
    <property type="match status" value="1"/>
</dbReference>
<keyword evidence="4" id="KW-0804">Transcription</keyword>
<keyword evidence="2" id="KW-0805">Transcription regulation</keyword>
<gene>
    <name evidence="7" type="ORF">C7440_2496</name>
</gene>
<evidence type="ECO:0000256" key="1">
    <source>
        <dbReference type="ARBA" id="ARBA00009437"/>
    </source>
</evidence>
<comment type="caution">
    <text evidence="7">The sequence shown here is derived from an EMBL/GenBank/DDBJ whole genome shotgun (WGS) entry which is preliminary data.</text>
</comment>
<dbReference type="InterPro" id="IPR005119">
    <property type="entry name" value="LysR_subst-bd"/>
</dbReference>
<feature type="region of interest" description="Disordered" evidence="5">
    <location>
        <begin position="308"/>
        <end position="332"/>
    </location>
</feature>